<keyword evidence="10" id="KW-1185">Reference proteome</keyword>
<evidence type="ECO:0000256" key="3">
    <source>
        <dbReference type="ARBA" id="ARBA00023002"/>
    </source>
</evidence>
<dbReference type="PRINTS" id="PR00469">
    <property type="entry name" value="PNDRDTASEII"/>
</dbReference>
<evidence type="ECO:0000313" key="10">
    <source>
        <dbReference type="Proteomes" id="UP000516361"/>
    </source>
</evidence>
<dbReference type="InterPro" id="IPR050097">
    <property type="entry name" value="Ferredoxin-NADP_redctase_2"/>
</dbReference>
<evidence type="ECO:0000256" key="2">
    <source>
        <dbReference type="ARBA" id="ARBA00022827"/>
    </source>
</evidence>
<keyword evidence="3 6" id="KW-0560">Oxidoreductase</keyword>
<dbReference type="KEGG" id="ocy:OSSY52_14990"/>
<comment type="catalytic activity">
    <reaction evidence="6">
        <text>[thioredoxin]-dithiol + NADP(+) = [thioredoxin]-disulfide + NADPH + H(+)</text>
        <dbReference type="Rhea" id="RHEA:20345"/>
        <dbReference type="Rhea" id="RHEA-COMP:10698"/>
        <dbReference type="Rhea" id="RHEA-COMP:10700"/>
        <dbReference type="ChEBI" id="CHEBI:15378"/>
        <dbReference type="ChEBI" id="CHEBI:29950"/>
        <dbReference type="ChEBI" id="CHEBI:50058"/>
        <dbReference type="ChEBI" id="CHEBI:57783"/>
        <dbReference type="ChEBI" id="CHEBI:58349"/>
        <dbReference type="EC" id="1.8.1.9"/>
    </reaction>
</comment>
<dbReference type="PROSITE" id="PS00573">
    <property type="entry name" value="PYRIDINE_REDOX_2"/>
    <property type="match status" value="1"/>
</dbReference>
<keyword evidence="2 6" id="KW-0274">FAD</keyword>
<dbReference type="InterPro" id="IPR005982">
    <property type="entry name" value="Thioredox_Rdtase"/>
</dbReference>
<dbReference type="InterPro" id="IPR008255">
    <property type="entry name" value="Pyr_nucl-diS_OxRdtase_2_AS"/>
</dbReference>
<gene>
    <name evidence="9" type="ORF">OSSY52_14990</name>
</gene>
<keyword evidence="5 6" id="KW-0676">Redox-active center</keyword>
<dbReference type="InterPro" id="IPR036188">
    <property type="entry name" value="FAD/NAD-bd_sf"/>
</dbReference>
<dbReference type="RefSeq" id="WP_190613843.1">
    <property type="nucleotide sequence ID" value="NZ_AP018712.1"/>
</dbReference>
<dbReference type="PANTHER" id="PTHR48105">
    <property type="entry name" value="THIOREDOXIN REDUCTASE 1-RELATED-RELATED"/>
    <property type="match status" value="1"/>
</dbReference>
<evidence type="ECO:0000256" key="6">
    <source>
        <dbReference type="RuleBase" id="RU003880"/>
    </source>
</evidence>
<dbReference type="Proteomes" id="UP000516361">
    <property type="component" value="Chromosome"/>
</dbReference>
<comment type="similarity">
    <text evidence="6">Belongs to the class-II pyridine nucleotide-disulfide oxidoreductase family.</text>
</comment>
<dbReference type="PRINTS" id="PR00368">
    <property type="entry name" value="FADPNR"/>
</dbReference>
<keyword evidence="4" id="KW-1015">Disulfide bond</keyword>
<dbReference type="InterPro" id="IPR023753">
    <property type="entry name" value="FAD/NAD-binding_dom"/>
</dbReference>
<dbReference type="GO" id="GO:0019430">
    <property type="term" value="P:removal of superoxide radicals"/>
    <property type="evidence" value="ECO:0007669"/>
    <property type="project" value="UniProtKB-UniRule"/>
</dbReference>
<dbReference type="NCBIfam" id="TIGR01292">
    <property type="entry name" value="TRX_reduct"/>
    <property type="match status" value="1"/>
</dbReference>
<dbReference type="SUPFAM" id="SSF51905">
    <property type="entry name" value="FAD/NAD(P)-binding domain"/>
    <property type="match status" value="1"/>
</dbReference>
<keyword evidence="7" id="KW-0521">NADP</keyword>
<accession>A0A7G1G4C9</accession>
<evidence type="ECO:0000256" key="1">
    <source>
        <dbReference type="ARBA" id="ARBA00022630"/>
    </source>
</evidence>
<dbReference type="EC" id="1.8.1.9" evidence="6"/>
<dbReference type="Pfam" id="PF07992">
    <property type="entry name" value="Pyr_redox_2"/>
    <property type="match status" value="1"/>
</dbReference>
<dbReference type="FunCoup" id="A0A7G1G4C9">
    <property type="interactions" value="231"/>
</dbReference>
<reference evidence="9 10" key="1">
    <citation type="submission" date="2018-06" db="EMBL/GenBank/DDBJ databases">
        <title>Genome sequencing of Oceanotoga sp. sy52.</title>
        <authorList>
            <person name="Mori K."/>
        </authorList>
    </citation>
    <scope>NUCLEOTIDE SEQUENCE [LARGE SCALE GENOMIC DNA]</scope>
    <source>
        <strain evidence="10">sy52</strain>
    </source>
</reference>
<evidence type="ECO:0000256" key="4">
    <source>
        <dbReference type="ARBA" id="ARBA00023157"/>
    </source>
</evidence>
<evidence type="ECO:0000259" key="8">
    <source>
        <dbReference type="Pfam" id="PF07992"/>
    </source>
</evidence>
<evidence type="ECO:0000313" key="9">
    <source>
        <dbReference type="EMBL" id="BBE31358.1"/>
    </source>
</evidence>
<dbReference type="GO" id="GO:0005737">
    <property type="term" value="C:cytoplasm"/>
    <property type="evidence" value="ECO:0007669"/>
    <property type="project" value="InterPro"/>
</dbReference>
<comment type="cofactor">
    <cofactor evidence="7">
        <name>FAD</name>
        <dbReference type="ChEBI" id="CHEBI:57692"/>
    </cofactor>
    <text evidence="7">Binds 1 FAD per subunit.</text>
</comment>
<evidence type="ECO:0000256" key="7">
    <source>
        <dbReference type="RuleBase" id="RU003881"/>
    </source>
</evidence>
<comment type="subunit">
    <text evidence="6">Homodimer.</text>
</comment>
<sequence length="318" mass="35038">MFFDMGSAGKKSELKEYYDMIIIGGGPGGVAAAIYAVQGGVKPLIIEKALDGGQMNLTEKIENYPGFSSIEGSELAEKFGEHAKEFGVEFNYSTVIKIEDKGNEKLVYTDDGNVIKTKVIIIATGANPRPAGVKGEKEFTNKGISYCATCDGHFFKDQKVAVIGGGNTAVEEALYLSKIAKEVVIIHRRDKLRADKIYQERAFNTSNISFRWDSVIEEIKGDIKVRSLVLKNKKTNELTEELFDGIFIFIGLEPAVDFLNGIVELNESKYIKVDKHMQTNVKGIYAVGDVIEKELRQVVTSVAEGAIAASHAVREYFN</sequence>
<dbReference type="AlphaFoldDB" id="A0A7G1G4C9"/>
<name>A0A7G1G4C9_9BACT</name>
<feature type="domain" description="FAD/NAD(P)-binding" evidence="8">
    <location>
        <begin position="18"/>
        <end position="305"/>
    </location>
</feature>
<organism evidence="9 10">
    <name type="scientific">Tepiditoga spiralis</name>
    <dbReference type="NCBI Taxonomy" id="2108365"/>
    <lineage>
        <taxon>Bacteria</taxon>
        <taxon>Thermotogati</taxon>
        <taxon>Thermotogota</taxon>
        <taxon>Thermotogae</taxon>
        <taxon>Petrotogales</taxon>
        <taxon>Petrotogaceae</taxon>
        <taxon>Tepiditoga</taxon>
    </lineage>
</organism>
<protein>
    <recommendedName>
        <fullName evidence="6">Thioredoxin reductase</fullName>
        <ecNumber evidence="6">1.8.1.9</ecNumber>
    </recommendedName>
</protein>
<dbReference type="GO" id="GO:0004791">
    <property type="term" value="F:thioredoxin-disulfide reductase (NADPH) activity"/>
    <property type="evidence" value="ECO:0007669"/>
    <property type="project" value="UniProtKB-UniRule"/>
</dbReference>
<dbReference type="Gene3D" id="3.50.50.60">
    <property type="entry name" value="FAD/NAD(P)-binding domain"/>
    <property type="match status" value="2"/>
</dbReference>
<evidence type="ECO:0000256" key="5">
    <source>
        <dbReference type="ARBA" id="ARBA00023284"/>
    </source>
</evidence>
<dbReference type="EMBL" id="AP018712">
    <property type="protein sequence ID" value="BBE31358.1"/>
    <property type="molecule type" value="Genomic_DNA"/>
</dbReference>
<dbReference type="InParanoid" id="A0A7G1G4C9"/>
<keyword evidence="1 6" id="KW-0285">Flavoprotein</keyword>
<proteinExistence type="inferred from homology"/>